<dbReference type="AlphaFoldDB" id="A0ABD1ZRM1"/>
<accession>A0ABD1ZRM1</accession>
<keyword evidence="2" id="KW-1185">Reference proteome</keyword>
<dbReference type="EMBL" id="JBHFFA010000001">
    <property type="protein sequence ID" value="KAL2653406.1"/>
    <property type="molecule type" value="Genomic_DNA"/>
</dbReference>
<comment type="caution">
    <text evidence="1">The sequence shown here is derived from an EMBL/GenBank/DDBJ whole genome shotgun (WGS) entry which is preliminary data.</text>
</comment>
<gene>
    <name evidence="1" type="ORF">R1flu_021534</name>
</gene>
<evidence type="ECO:0000313" key="1">
    <source>
        <dbReference type="EMBL" id="KAL2653406.1"/>
    </source>
</evidence>
<evidence type="ECO:0000313" key="2">
    <source>
        <dbReference type="Proteomes" id="UP001605036"/>
    </source>
</evidence>
<reference evidence="1 2" key="1">
    <citation type="submission" date="2024-09" db="EMBL/GenBank/DDBJ databases">
        <title>Chromosome-scale assembly of Riccia fluitans.</title>
        <authorList>
            <person name="Paukszto L."/>
            <person name="Sawicki J."/>
            <person name="Karawczyk K."/>
            <person name="Piernik-Szablinska J."/>
            <person name="Szczecinska M."/>
            <person name="Mazdziarz M."/>
        </authorList>
    </citation>
    <scope>NUCLEOTIDE SEQUENCE [LARGE SCALE GENOMIC DNA]</scope>
    <source>
        <strain evidence="1">Rf_01</strain>
        <tissue evidence="1">Aerial parts of the thallus</tissue>
    </source>
</reference>
<dbReference type="Proteomes" id="UP001605036">
    <property type="component" value="Unassembled WGS sequence"/>
</dbReference>
<organism evidence="1 2">
    <name type="scientific">Riccia fluitans</name>
    <dbReference type="NCBI Taxonomy" id="41844"/>
    <lineage>
        <taxon>Eukaryota</taxon>
        <taxon>Viridiplantae</taxon>
        <taxon>Streptophyta</taxon>
        <taxon>Embryophyta</taxon>
        <taxon>Marchantiophyta</taxon>
        <taxon>Marchantiopsida</taxon>
        <taxon>Marchantiidae</taxon>
        <taxon>Marchantiales</taxon>
        <taxon>Ricciaceae</taxon>
        <taxon>Riccia</taxon>
    </lineage>
</organism>
<name>A0ABD1ZRM1_9MARC</name>
<sequence length="154" mass="17688">MNSFCFVSICSTLTDEEELDFLDSSSFSLVIEWRHSGRPSRFAYFSILLAVCADRFRWTSNRGSDMRRVDSLSPLGYRLLQGVRILMPAAAGSRSVDSPPADSGCRLFCDTRASLFFLWSFSERRLRTGNSSYACWLSLRRFTSRRLRLSIILR</sequence>
<protein>
    <submittedName>
        <fullName evidence="1">Uncharacterized protein</fullName>
    </submittedName>
</protein>
<proteinExistence type="predicted"/>